<dbReference type="EMBL" id="JBDIML010000003">
    <property type="protein sequence ID" value="MEN2767797.1"/>
    <property type="molecule type" value="Genomic_DNA"/>
</dbReference>
<keyword evidence="4 6" id="KW-1133">Transmembrane helix</keyword>
<evidence type="ECO:0000256" key="6">
    <source>
        <dbReference type="SAM" id="Phobius"/>
    </source>
</evidence>
<evidence type="ECO:0000256" key="4">
    <source>
        <dbReference type="ARBA" id="ARBA00022989"/>
    </source>
</evidence>
<keyword evidence="8" id="KW-1185">Reference proteome</keyword>
<feature type="transmembrane region" description="Helical" evidence="6">
    <location>
        <begin position="144"/>
        <end position="165"/>
    </location>
</feature>
<accession>A0ABU9XHN5</accession>
<evidence type="ECO:0000256" key="1">
    <source>
        <dbReference type="ARBA" id="ARBA00004651"/>
    </source>
</evidence>
<organism evidence="7 8">
    <name type="scientific">Ornithinibacillus xuwenensis</name>
    <dbReference type="NCBI Taxonomy" id="3144668"/>
    <lineage>
        <taxon>Bacteria</taxon>
        <taxon>Bacillati</taxon>
        <taxon>Bacillota</taxon>
        <taxon>Bacilli</taxon>
        <taxon>Bacillales</taxon>
        <taxon>Bacillaceae</taxon>
        <taxon>Ornithinibacillus</taxon>
    </lineage>
</organism>
<feature type="transmembrane region" description="Helical" evidence="6">
    <location>
        <begin position="46"/>
        <end position="65"/>
    </location>
</feature>
<comment type="caution">
    <text evidence="7">The sequence shown here is derived from an EMBL/GenBank/DDBJ whole genome shotgun (WGS) entry which is preliminary data.</text>
</comment>
<evidence type="ECO:0000313" key="7">
    <source>
        <dbReference type="EMBL" id="MEN2767797.1"/>
    </source>
</evidence>
<feature type="transmembrane region" description="Helical" evidence="6">
    <location>
        <begin position="71"/>
        <end position="93"/>
    </location>
</feature>
<sequence length="269" mass="30510">MLDIILDEFHFASLWNGGIFLFLAFTAIIYLFLLPSEKNHSAGKTILFLGSLVLLFIAVGSPLNIIGRIKFSTHIIQVALLVLVIPPLMLLGLKKKVIHQVRKFPVIKKLEKFITNPIIAFGLFYGFLYAYHHPPIFDDARTDLFWNYFYLLGLFLAAILLWVPIIRNQFGTKQRTIFLLAIMGMLLPLGSIFLFAKESLYQTYSNLTSFTEALQLCLPPGETLSSDYILMLLPFKPVAEQQLGGIIWIVSGLVIFAAILLWTNLKRKS</sequence>
<dbReference type="Pfam" id="PF09678">
    <property type="entry name" value="Caa3_CtaG"/>
    <property type="match status" value="1"/>
</dbReference>
<evidence type="ECO:0000256" key="5">
    <source>
        <dbReference type="ARBA" id="ARBA00023136"/>
    </source>
</evidence>
<evidence type="ECO:0000256" key="3">
    <source>
        <dbReference type="ARBA" id="ARBA00022692"/>
    </source>
</evidence>
<name>A0ABU9XHN5_9BACI</name>
<comment type="subcellular location">
    <subcellularLocation>
        <location evidence="1">Cell membrane</location>
        <topology evidence="1">Multi-pass membrane protein</topology>
    </subcellularLocation>
</comment>
<keyword evidence="5 6" id="KW-0472">Membrane</keyword>
<dbReference type="Proteomes" id="UP001444625">
    <property type="component" value="Unassembled WGS sequence"/>
</dbReference>
<proteinExistence type="predicted"/>
<feature type="transmembrane region" description="Helical" evidence="6">
    <location>
        <begin position="245"/>
        <end position="265"/>
    </location>
</feature>
<feature type="transmembrane region" description="Helical" evidence="6">
    <location>
        <begin position="12"/>
        <end position="34"/>
    </location>
</feature>
<dbReference type="InterPro" id="IPR019108">
    <property type="entry name" value="Caa3_assmbl_CtaG-rel"/>
</dbReference>
<gene>
    <name evidence="7" type="ORF">ABC228_11400</name>
</gene>
<evidence type="ECO:0000313" key="8">
    <source>
        <dbReference type="Proteomes" id="UP001444625"/>
    </source>
</evidence>
<evidence type="ECO:0000256" key="2">
    <source>
        <dbReference type="ARBA" id="ARBA00022475"/>
    </source>
</evidence>
<keyword evidence="3 6" id="KW-0812">Transmembrane</keyword>
<feature type="transmembrane region" description="Helical" evidence="6">
    <location>
        <begin position="113"/>
        <end position="132"/>
    </location>
</feature>
<protein>
    <submittedName>
        <fullName evidence="7">Cytochrome c oxidase assembly protein</fullName>
    </submittedName>
</protein>
<dbReference type="RefSeq" id="WP_345825264.1">
    <property type="nucleotide sequence ID" value="NZ_JBDIML010000003.1"/>
</dbReference>
<reference evidence="7 8" key="1">
    <citation type="submission" date="2024-05" db="EMBL/GenBank/DDBJ databases">
        <authorList>
            <person name="Haq I."/>
            <person name="Ullah Z."/>
            <person name="Ahmad R."/>
            <person name="Li M."/>
            <person name="Tong Y."/>
        </authorList>
    </citation>
    <scope>NUCLEOTIDE SEQUENCE [LARGE SCALE GENOMIC DNA]</scope>
    <source>
        <strain evidence="7 8">16A2E</strain>
    </source>
</reference>
<keyword evidence="2" id="KW-1003">Cell membrane</keyword>
<feature type="transmembrane region" description="Helical" evidence="6">
    <location>
        <begin position="177"/>
        <end position="196"/>
    </location>
</feature>